<evidence type="ECO:0000256" key="8">
    <source>
        <dbReference type="SAM" id="Phobius"/>
    </source>
</evidence>
<comment type="caution">
    <text evidence="9">The sequence shown here is derived from an EMBL/GenBank/DDBJ whole genome shotgun (WGS) entry which is preliminary data.</text>
</comment>
<sequence>MFVLILACSRYGSIKLGPKHSQPEYSLLTWSSMLFVAGIGIDIMFFAVAEPIMQYMNPPVGDGQTVEAARQALTWTIFHYGLTGWCMYALVGIALGYFAYRYNLPLTIRSALYPMIGKKN</sequence>
<accession>A0A198UFZ9</accession>
<reference evidence="9 10" key="1">
    <citation type="journal article" date="2016" name="Genome Biol. Evol.">
        <title>Comparative Genomic Analyses of the Moraxella catarrhalis Serosensitive and Seroresistant Lineages Demonstrate Their Independent Evolution.</title>
        <authorList>
            <person name="Earl J.P."/>
            <person name="de Vries S.P."/>
            <person name="Ahmed A."/>
            <person name="Powell E."/>
            <person name="Schultz M.P."/>
            <person name="Hermans P.W."/>
            <person name="Hill D.J."/>
            <person name="Zhou Z."/>
            <person name="Constantinidou C.I."/>
            <person name="Hu F.Z."/>
            <person name="Bootsma H.J."/>
            <person name="Ehrlich G.D."/>
        </authorList>
    </citation>
    <scope>NUCLEOTIDE SEQUENCE [LARGE SCALE GENOMIC DNA]</scope>
    <source>
        <strain evidence="9 10">Z7542</strain>
    </source>
</reference>
<keyword evidence="5 8" id="KW-0812">Transmembrane</keyword>
<comment type="subcellular location">
    <subcellularLocation>
        <location evidence="1">Cell membrane</location>
        <topology evidence="1">Multi-pass membrane protein</topology>
    </subcellularLocation>
</comment>
<name>A0A198UFZ9_MORCA</name>
<organism evidence="9 10">
    <name type="scientific">Moraxella catarrhalis</name>
    <name type="common">Branhamella catarrhalis</name>
    <dbReference type="NCBI Taxonomy" id="480"/>
    <lineage>
        <taxon>Bacteria</taxon>
        <taxon>Pseudomonadati</taxon>
        <taxon>Pseudomonadota</taxon>
        <taxon>Gammaproteobacteria</taxon>
        <taxon>Moraxellales</taxon>
        <taxon>Moraxellaceae</taxon>
        <taxon>Moraxella</taxon>
    </lineage>
</organism>
<comment type="similarity">
    <text evidence="2">Belongs to the BCCT transporter (TC 2.A.15) family.</text>
</comment>
<keyword evidence="7 8" id="KW-0472">Membrane</keyword>
<dbReference type="GO" id="GO:0005886">
    <property type="term" value="C:plasma membrane"/>
    <property type="evidence" value="ECO:0007669"/>
    <property type="project" value="UniProtKB-SubCell"/>
</dbReference>
<dbReference type="AlphaFoldDB" id="A0A198UFZ9"/>
<keyword evidence="6 8" id="KW-1133">Transmembrane helix</keyword>
<evidence type="ECO:0000256" key="5">
    <source>
        <dbReference type="ARBA" id="ARBA00022692"/>
    </source>
</evidence>
<feature type="transmembrane region" description="Helical" evidence="8">
    <location>
        <begin position="27"/>
        <end position="49"/>
    </location>
</feature>
<feature type="transmembrane region" description="Helical" evidence="8">
    <location>
        <begin position="77"/>
        <end position="100"/>
    </location>
</feature>
<dbReference type="PANTHER" id="PTHR30047:SF7">
    <property type="entry name" value="HIGH-AFFINITY CHOLINE TRANSPORT PROTEIN"/>
    <property type="match status" value="1"/>
</dbReference>
<evidence type="ECO:0000256" key="6">
    <source>
        <dbReference type="ARBA" id="ARBA00022989"/>
    </source>
</evidence>
<protein>
    <submittedName>
        <fullName evidence="9">High-affinity choline uptake protein BetT</fullName>
    </submittedName>
</protein>
<evidence type="ECO:0000256" key="7">
    <source>
        <dbReference type="ARBA" id="ARBA00023136"/>
    </source>
</evidence>
<evidence type="ECO:0000313" key="9">
    <source>
        <dbReference type="EMBL" id="OAU95346.1"/>
    </source>
</evidence>
<dbReference type="PATRIC" id="fig|480.237.peg.785"/>
<evidence type="ECO:0000313" key="10">
    <source>
        <dbReference type="Proteomes" id="UP000078228"/>
    </source>
</evidence>
<proteinExistence type="inferred from homology"/>
<dbReference type="PANTHER" id="PTHR30047">
    <property type="entry name" value="HIGH-AFFINITY CHOLINE TRANSPORT PROTEIN-RELATED"/>
    <property type="match status" value="1"/>
</dbReference>
<evidence type="ECO:0000256" key="2">
    <source>
        <dbReference type="ARBA" id="ARBA00005658"/>
    </source>
</evidence>
<dbReference type="InterPro" id="IPR000060">
    <property type="entry name" value="BCCT_transptr"/>
</dbReference>
<evidence type="ECO:0000256" key="1">
    <source>
        <dbReference type="ARBA" id="ARBA00004651"/>
    </source>
</evidence>
<evidence type="ECO:0000256" key="4">
    <source>
        <dbReference type="ARBA" id="ARBA00022475"/>
    </source>
</evidence>
<evidence type="ECO:0000256" key="3">
    <source>
        <dbReference type="ARBA" id="ARBA00022448"/>
    </source>
</evidence>
<dbReference type="GO" id="GO:0022857">
    <property type="term" value="F:transmembrane transporter activity"/>
    <property type="evidence" value="ECO:0007669"/>
    <property type="project" value="InterPro"/>
</dbReference>
<dbReference type="EMBL" id="LXHC01000024">
    <property type="protein sequence ID" value="OAU95346.1"/>
    <property type="molecule type" value="Genomic_DNA"/>
</dbReference>
<dbReference type="Proteomes" id="UP000078228">
    <property type="component" value="Unassembled WGS sequence"/>
</dbReference>
<dbReference type="Pfam" id="PF02028">
    <property type="entry name" value="BCCT"/>
    <property type="match status" value="1"/>
</dbReference>
<keyword evidence="10" id="KW-1185">Reference proteome</keyword>
<gene>
    <name evidence="9" type="ORF">AO384_1537</name>
</gene>
<keyword evidence="3" id="KW-0813">Transport</keyword>
<keyword evidence="4" id="KW-1003">Cell membrane</keyword>